<dbReference type="RefSeq" id="WP_264499935.1">
    <property type="nucleotide sequence ID" value="NZ_JAPDDS010000002.1"/>
</dbReference>
<reference evidence="1 2" key="1">
    <citation type="submission" date="2022-10" db="EMBL/GenBank/DDBJ databases">
        <title>Luteolibacter flavescens strain MCCC 1K03193, whole genome shotgun sequencing project.</title>
        <authorList>
            <person name="Zhao G."/>
            <person name="Shen L."/>
        </authorList>
    </citation>
    <scope>NUCLEOTIDE SEQUENCE [LARGE SCALE GENOMIC DNA]</scope>
    <source>
        <strain evidence="1 2">MCCC 1K03193</strain>
    </source>
</reference>
<keyword evidence="2" id="KW-1185">Reference proteome</keyword>
<evidence type="ECO:0000313" key="1">
    <source>
        <dbReference type="EMBL" id="MCW1883976.1"/>
    </source>
</evidence>
<evidence type="ECO:0000313" key="2">
    <source>
        <dbReference type="Proteomes" id="UP001207930"/>
    </source>
</evidence>
<evidence type="ECO:0008006" key="3">
    <source>
        <dbReference type="Google" id="ProtNLM"/>
    </source>
</evidence>
<comment type="caution">
    <text evidence="1">The sequence shown here is derived from an EMBL/GenBank/DDBJ whole genome shotgun (WGS) entry which is preliminary data.</text>
</comment>
<dbReference type="EMBL" id="JAPDDS010000002">
    <property type="protein sequence ID" value="MCW1883976.1"/>
    <property type="molecule type" value="Genomic_DNA"/>
</dbReference>
<dbReference type="Proteomes" id="UP001207930">
    <property type="component" value="Unassembled WGS sequence"/>
</dbReference>
<protein>
    <recommendedName>
        <fullName evidence="3">C2H2-type domain-containing protein</fullName>
    </recommendedName>
</protein>
<name>A0ABT3FK76_9BACT</name>
<sequence length="134" mass="15125">MSKKHIITFGYQDYAVDSLAAATSAITLLAKLTPVRYVTEGDSDGWHYTPDERQHQREREVSLKMNQPFRDAAKEKKPKPLALPKPKRGSIMCICEKSHVAPKETCPHCGRAFAESHNRTHGSDIESKPQLRLL</sequence>
<accession>A0ABT3FK76</accession>
<proteinExistence type="predicted"/>
<organism evidence="1 2">
    <name type="scientific">Luteolibacter flavescens</name>
    <dbReference type="NCBI Taxonomy" id="1859460"/>
    <lineage>
        <taxon>Bacteria</taxon>
        <taxon>Pseudomonadati</taxon>
        <taxon>Verrucomicrobiota</taxon>
        <taxon>Verrucomicrobiia</taxon>
        <taxon>Verrucomicrobiales</taxon>
        <taxon>Verrucomicrobiaceae</taxon>
        <taxon>Luteolibacter</taxon>
    </lineage>
</organism>
<gene>
    <name evidence="1" type="ORF">OKA04_04500</name>
</gene>